<proteinExistence type="predicted"/>
<evidence type="ECO:0000313" key="4">
    <source>
        <dbReference type="Proteomes" id="UP000515377"/>
    </source>
</evidence>
<dbReference type="AlphaFoldDB" id="A0A9X7UC97"/>
<sequence>MRGLALAVMAMPVMAAMGSERVAMIAPEPVTSNARKRARRVALVASGYKLRRSKGPAARRKLKPNRLHVSRRTRRRHRRARGRA</sequence>
<dbReference type="EMBL" id="CP060122">
    <property type="protein sequence ID" value="QNG47405.1"/>
    <property type="molecule type" value="Genomic_DNA"/>
</dbReference>
<evidence type="ECO:0000256" key="1">
    <source>
        <dbReference type="SAM" id="MobiDB-lite"/>
    </source>
</evidence>
<feature type="chain" id="PRO_5040797876" description="50S ribosomal protein L34" evidence="2">
    <location>
        <begin position="16"/>
        <end position="84"/>
    </location>
</feature>
<name>A0A9X7UC97_SPHYA</name>
<organism evidence="3 4">
    <name type="scientific">Sphingobium yanoikuyae</name>
    <name type="common">Sphingomonas yanoikuyae</name>
    <dbReference type="NCBI Taxonomy" id="13690"/>
    <lineage>
        <taxon>Bacteria</taxon>
        <taxon>Pseudomonadati</taxon>
        <taxon>Pseudomonadota</taxon>
        <taxon>Alphaproteobacteria</taxon>
        <taxon>Sphingomonadales</taxon>
        <taxon>Sphingomonadaceae</taxon>
        <taxon>Sphingobium</taxon>
    </lineage>
</organism>
<protein>
    <recommendedName>
        <fullName evidence="5">50S ribosomal protein L34</fullName>
    </recommendedName>
</protein>
<feature type="region of interest" description="Disordered" evidence="1">
    <location>
        <begin position="52"/>
        <end position="84"/>
    </location>
</feature>
<evidence type="ECO:0008006" key="5">
    <source>
        <dbReference type="Google" id="ProtNLM"/>
    </source>
</evidence>
<evidence type="ECO:0000313" key="3">
    <source>
        <dbReference type="EMBL" id="QNG47405.1"/>
    </source>
</evidence>
<dbReference type="Proteomes" id="UP000515377">
    <property type="component" value="Chromosome"/>
</dbReference>
<accession>A0A9X7UC97</accession>
<feature type="signal peptide" evidence="2">
    <location>
        <begin position="1"/>
        <end position="15"/>
    </location>
</feature>
<evidence type="ECO:0000256" key="2">
    <source>
        <dbReference type="SAM" id="SignalP"/>
    </source>
</evidence>
<gene>
    <name evidence="3" type="ORF">H3V42_07285</name>
</gene>
<keyword evidence="2" id="KW-0732">Signal</keyword>
<reference evidence="3 4" key="1">
    <citation type="submission" date="2020-07" db="EMBL/GenBank/DDBJ databases">
        <title>Whole genome sequence of Sphingobium yanoikuyae A3.</title>
        <authorList>
            <person name="Han S.-S."/>
        </authorList>
    </citation>
    <scope>NUCLEOTIDE SEQUENCE [LARGE SCALE GENOMIC DNA]</scope>
    <source>
        <strain evidence="3 4">A3</strain>
    </source>
</reference>